<accession>A0A501W8V2</accession>
<keyword evidence="2" id="KW-1185">Reference proteome</keyword>
<dbReference type="Proteomes" id="UP000316727">
    <property type="component" value="Unassembled WGS sequence"/>
</dbReference>
<gene>
    <name evidence="1" type="ORF">FJM65_14075</name>
</gene>
<organism evidence="1 2">
    <name type="scientific">Pontibacter mangrovi</name>
    <dbReference type="NCBI Taxonomy" id="2589816"/>
    <lineage>
        <taxon>Bacteria</taxon>
        <taxon>Pseudomonadati</taxon>
        <taxon>Bacteroidota</taxon>
        <taxon>Cytophagia</taxon>
        <taxon>Cytophagales</taxon>
        <taxon>Hymenobacteraceae</taxon>
        <taxon>Pontibacter</taxon>
    </lineage>
</organism>
<evidence type="ECO:0008006" key="3">
    <source>
        <dbReference type="Google" id="ProtNLM"/>
    </source>
</evidence>
<comment type="caution">
    <text evidence="1">The sequence shown here is derived from an EMBL/GenBank/DDBJ whole genome shotgun (WGS) entry which is preliminary data.</text>
</comment>
<dbReference type="AlphaFoldDB" id="A0A501W8V2"/>
<evidence type="ECO:0000313" key="1">
    <source>
        <dbReference type="EMBL" id="TPE43237.1"/>
    </source>
</evidence>
<protein>
    <recommendedName>
        <fullName evidence="3">Lipocalin-like domain-containing protein</fullName>
    </recommendedName>
</protein>
<reference evidence="1 2" key="1">
    <citation type="submission" date="2019-06" db="EMBL/GenBank/DDBJ databases">
        <title>A novel bacterium of genus Pontibacter, isolated from marine sediment.</title>
        <authorList>
            <person name="Huang H."/>
            <person name="Mo K."/>
            <person name="Hu Y."/>
        </authorList>
    </citation>
    <scope>NUCLEOTIDE SEQUENCE [LARGE SCALE GENOMIC DNA]</scope>
    <source>
        <strain evidence="1 2">HB172049</strain>
    </source>
</reference>
<evidence type="ECO:0000313" key="2">
    <source>
        <dbReference type="Proteomes" id="UP000316727"/>
    </source>
</evidence>
<sequence length="126" mass="14675">MQQRDSIAILSKTWVLQEKLYAHEGQKEPAYPQESLRLTFMKNGYYKLVRLNSTPNNVNGAEVVEEGRWELDTGKGYISMQTREVDGRSIMSVMLPRWEVWELSEDKLVLRQFAPASTYLVFEAEK</sequence>
<name>A0A501W8V2_9BACT</name>
<proteinExistence type="predicted"/>
<dbReference type="EMBL" id="VFRQ01000007">
    <property type="protein sequence ID" value="TPE43237.1"/>
    <property type="molecule type" value="Genomic_DNA"/>
</dbReference>